<feature type="signal peptide" evidence="1">
    <location>
        <begin position="1"/>
        <end position="18"/>
    </location>
</feature>
<dbReference type="SUPFAM" id="SSF56935">
    <property type="entry name" value="Porins"/>
    <property type="match status" value="1"/>
</dbReference>
<reference evidence="3 4" key="1">
    <citation type="submission" date="2016-10" db="EMBL/GenBank/DDBJ databases">
        <authorList>
            <person name="Varghese N."/>
            <person name="Submissions S."/>
        </authorList>
    </citation>
    <scope>NUCLEOTIDE SEQUENCE [LARGE SCALE GENOMIC DNA]</scope>
    <source>
        <strain evidence="3 4">S7-754</strain>
    </source>
</reference>
<feature type="chain" id="PRO_5036019124" description="Preprotein translocase subunit YajC" evidence="1">
    <location>
        <begin position="19"/>
        <end position="556"/>
    </location>
</feature>
<dbReference type="AlphaFoldDB" id="A0A1G7IQY5"/>
<dbReference type="RefSeq" id="WP_149681737.1">
    <property type="nucleotide sequence ID" value="NZ_FNBI01000002.1"/>
</dbReference>
<evidence type="ECO:0000313" key="2">
    <source>
        <dbReference type="EMBL" id="MWC44163.1"/>
    </source>
</evidence>
<keyword evidence="1" id="KW-0732">Signal</keyword>
<accession>A0A1G7IQY5</accession>
<reference evidence="2 5" key="2">
    <citation type="submission" date="2019-12" db="EMBL/GenBank/DDBJ databases">
        <authorList>
            <person name="Zheng J."/>
        </authorList>
    </citation>
    <scope>NUCLEOTIDE SEQUENCE [LARGE SCALE GENOMIC DNA]</scope>
    <source>
        <strain evidence="2 5">DSM 27347</strain>
    </source>
</reference>
<name>A0A1G7IQY5_9SPHN</name>
<evidence type="ECO:0000256" key="1">
    <source>
        <dbReference type="SAM" id="SignalP"/>
    </source>
</evidence>
<dbReference type="EMBL" id="WSUT01000005">
    <property type="protein sequence ID" value="MWC44163.1"/>
    <property type="molecule type" value="Genomic_DNA"/>
</dbReference>
<evidence type="ECO:0000313" key="4">
    <source>
        <dbReference type="Proteomes" id="UP000323502"/>
    </source>
</evidence>
<dbReference type="Proteomes" id="UP000436801">
    <property type="component" value="Unassembled WGS sequence"/>
</dbReference>
<dbReference type="EMBL" id="FNBI01000002">
    <property type="protein sequence ID" value="SDF14976.1"/>
    <property type="molecule type" value="Genomic_DNA"/>
</dbReference>
<evidence type="ECO:0000313" key="5">
    <source>
        <dbReference type="Proteomes" id="UP000436801"/>
    </source>
</evidence>
<organism evidence="3 4">
    <name type="scientific">Sphingomonas carotinifaciens</name>
    <dbReference type="NCBI Taxonomy" id="1166323"/>
    <lineage>
        <taxon>Bacteria</taxon>
        <taxon>Pseudomonadati</taxon>
        <taxon>Pseudomonadota</taxon>
        <taxon>Alphaproteobacteria</taxon>
        <taxon>Sphingomonadales</taxon>
        <taxon>Sphingomonadaceae</taxon>
        <taxon>Sphingomonas</taxon>
    </lineage>
</organism>
<keyword evidence="4" id="KW-1185">Reference proteome</keyword>
<protein>
    <recommendedName>
        <fullName evidence="6">Preprotein translocase subunit YajC</fullName>
    </recommendedName>
</protein>
<dbReference type="Proteomes" id="UP000323502">
    <property type="component" value="Unassembled WGS sequence"/>
</dbReference>
<evidence type="ECO:0000313" key="3">
    <source>
        <dbReference type="EMBL" id="SDF14976.1"/>
    </source>
</evidence>
<sequence>MKAVAALAGIVLAVPAAAQTGGDIAGPSVPSQAQVADGTANGAPASGRTVVQPYIELGQVLAADLRSGDVLTYTTLAAGVDASIATARAQGQASYRYERRIGWGNDLADSDVHAGLARGIVSLTRGLSLEGGALATRVRSDIRGDAPGVLVGNVGNTSQLYSAYVGPSYTGQLGVATVNANYRLGYTKVEVPSIGGISPTLPRLDYFDDSWNHIATASIGVAPGMVATPGFTASGAYERETAGQLSGRYEGWYGRGDVLWPVSPYVALVGGVGYERIETSQRDALRGADGAPVLDGDGRFVTDPASPRRIAYRTDGVYYDVGVMWRPNRRTALEARVGERFGSISYTGSLRYQASRSMGVAVVVYDGVQTFGRQLRTGLASLPTSFIGARDVFGQGVNGCVFSTSGATPGGCLNDVFQSVQTASYRARGVDGIVTVQRGLATWGAGAGYANRRLFSPNVPGGVVLYGLEDESWYGQLFYARQLNAVSGVDLNAFINHYSSELAGADDVVSVGATASYYRNFGRLGTTASVGLYHFQVGDLDSALSAQALIAARYYF</sequence>
<evidence type="ECO:0008006" key="6">
    <source>
        <dbReference type="Google" id="ProtNLM"/>
    </source>
</evidence>
<proteinExistence type="predicted"/>
<dbReference type="OrthoDB" id="7416805at2"/>
<gene>
    <name evidence="2" type="ORF">GQR91_10945</name>
    <name evidence="3" type="ORF">SAMN05216557_102344</name>
</gene>